<feature type="chain" id="PRO_5001801114" description="YaiO beta-barrel domain-containing protein" evidence="1">
    <location>
        <begin position="20"/>
        <end position="404"/>
    </location>
</feature>
<organism evidence="3 4">
    <name type="scientific">Flavobacterium reichenbachii</name>
    <dbReference type="NCBI Taxonomy" id="362418"/>
    <lineage>
        <taxon>Bacteria</taxon>
        <taxon>Pseudomonadati</taxon>
        <taxon>Bacteroidota</taxon>
        <taxon>Flavobacteriia</taxon>
        <taxon>Flavobacteriales</taxon>
        <taxon>Flavobacteriaceae</taxon>
        <taxon>Flavobacterium</taxon>
    </lineage>
</organism>
<dbReference type="InterPro" id="IPR011990">
    <property type="entry name" value="TPR-like_helical_dom_sf"/>
</dbReference>
<proteinExistence type="predicted"/>
<dbReference type="InterPro" id="IPR030887">
    <property type="entry name" value="Beta-barrel_YaiO"/>
</dbReference>
<dbReference type="Gene3D" id="1.25.40.10">
    <property type="entry name" value="Tetratricopeptide repeat domain"/>
    <property type="match status" value="1"/>
</dbReference>
<feature type="signal peptide" evidence="1">
    <location>
        <begin position="1"/>
        <end position="19"/>
    </location>
</feature>
<name>A0A085ZEW7_9FLAO</name>
<dbReference type="OrthoDB" id="742239at2"/>
<dbReference type="EMBL" id="JPRL01000003">
    <property type="protein sequence ID" value="KFF02981.1"/>
    <property type="molecule type" value="Genomic_DNA"/>
</dbReference>
<dbReference type="RefSeq" id="WP_035689710.1">
    <property type="nucleotide sequence ID" value="NZ_JPRL01000003.1"/>
</dbReference>
<dbReference type="eggNOG" id="COG0457">
    <property type="taxonomic scope" value="Bacteria"/>
</dbReference>
<accession>A0A085ZEW7</accession>
<keyword evidence="4" id="KW-1185">Reference proteome</keyword>
<dbReference type="SMART" id="SM00028">
    <property type="entry name" value="TPR"/>
    <property type="match status" value="2"/>
</dbReference>
<dbReference type="STRING" id="362418.IW19_22860"/>
<dbReference type="Proteomes" id="UP000028715">
    <property type="component" value="Unassembled WGS sequence"/>
</dbReference>
<dbReference type="InterPro" id="IPR019734">
    <property type="entry name" value="TPR_rpt"/>
</dbReference>
<evidence type="ECO:0000313" key="3">
    <source>
        <dbReference type="EMBL" id="KFF02981.1"/>
    </source>
</evidence>
<protein>
    <recommendedName>
        <fullName evidence="2">YaiO beta-barrel domain-containing protein</fullName>
    </recommendedName>
</protein>
<dbReference type="AlphaFoldDB" id="A0A085ZEW7"/>
<keyword evidence="1" id="KW-0732">Signal</keyword>
<comment type="caution">
    <text evidence="3">The sequence shown here is derived from an EMBL/GenBank/DDBJ whole genome shotgun (WGS) entry which is preliminary data.</text>
</comment>
<gene>
    <name evidence="3" type="ORF">IW19_22860</name>
</gene>
<evidence type="ECO:0000313" key="4">
    <source>
        <dbReference type="Proteomes" id="UP000028715"/>
    </source>
</evidence>
<evidence type="ECO:0000256" key="1">
    <source>
        <dbReference type="SAM" id="SignalP"/>
    </source>
</evidence>
<dbReference type="Pfam" id="PF12895">
    <property type="entry name" value="ANAPC3"/>
    <property type="match status" value="1"/>
</dbReference>
<reference evidence="3 4" key="1">
    <citation type="submission" date="2014-07" db="EMBL/GenBank/DDBJ databases">
        <title>Genome of Flavobacterium reichenbachii LMG 25512.</title>
        <authorList>
            <person name="Stropko S.J."/>
            <person name="Pipes S.E."/>
            <person name="Newman J.D."/>
        </authorList>
    </citation>
    <scope>NUCLEOTIDE SEQUENCE [LARGE SCALE GENOMIC DNA]</scope>
    <source>
        <strain evidence="3 4">LMG 25512</strain>
    </source>
</reference>
<dbReference type="NCBIfam" id="TIGR04390">
    <property type="entry name" value="OMP_YaiO_dom"/>
    <property type="match status" value="1"/>
</dbReference>
<evidence type="ECO:0000259" key="2">
    <source>
        <dbReference type="Pfam" id="PF19413"/>
    </source>
</evidence>
<sequence length="404" mass="46939">MKFLYYSFFLFFISAAVLGQEINADAVMSEAKREVEKGSYDKALSLLEPLRAKFPEDEDIKIYIGRIYSWKKDYKTAEKILLPMADKANPNPEALTAVINVYYWSEQFEKCIFYCDKYLELDPKNADVLLIKAGCLERLNRDKEALTVLEKAYAVDNSNSKITGLQTLIGHKTKNAVAFSYLNISTSNPGQQPQHYGYVEYSHKFSKSALVGRANIGNAYNDTQMLFEADYYQTFAKRNYLYVNAGVSTGETIFPIAKAGIEYYFAPQKRFDYSLGLKYMHFNTTDVTLLTGQVGYRTGNYTLAYRPYYDTANELFSHVLSVQNTNEDTERIIRLELQYGNVPYLYLYNNFIEPLKAYRIGLQYQHRIGSSFFIRPVFLYEYEEYSPEKYRNRFNAQVILTKRF</sequence>
<dbReference type="Pfam" id="PF19413">
    <property type="entry name" value="YaiO"/>
    <property type="match status" value="1"/>
</dbReference>
<feature type="domain" description="YaiO beta-barrel" evidence="2">
    <location>
        <begin position="174"/>
        <end position="345"/>
    </location>
</feature>
<dbReference type="SUPFAM" id="SSF48452">
    <property type="entry name" value="TPR-like"/>
    <property type="match status" value="1"/>
</dbReference>